<keyword evidence="1" id="KW-0472">Membrane</keyword>
<keyword evidence="1" id="KW-0812">Transmembrane</keyword>
<dbReference type="Proteomes" id="UP001597206">
    <property type="component" value="Unassembled WGS sequence"/>
</dbReference>
<evidence type="ECO:0000313" key="3">
    <source>
        <dbReference type="Proteomes" id="UP001597206"/>
    </source>
</evidence>
<keyword evidence="1" id="KW-1133">Transmembrane helix</keyword>
<evidence type="ECO:0000313" key="2">
    <source>
        <dbReference type="EMBL" id="MFD1122573.1"/>
    </source>
</evidence>
<reference evidence="3" key="1">
    <citation type="journal article" date="2019" name="Int. J. Syst. Evol. Microbiol.">
        <title>The Global Catalogue of Microorganisms (GCM) 10K type strain sequencing project: providing services to taxonomists for standard genome sequencing and annotation.</title>
        <authorList>
            <consortium name="The Broad Institute Genomics Platform"/>
            <consortium name="The Broad Institute Genome Sequencing Center for Infectious Disease"/>
            <person name="Wu L."/>
            <person name="Ma J."/>
        </authorList>
    </citation>
    <scope>NUCLEOTIDE SEQUENCE [LARGE SCALE GENOMIC DNA]</scope>
    <source>
        <strain evidence="3">CCUG 58411</strain>
    </source>
</reference>
<dbReference type="RefSeq" id="WP_379033188.1">
    <property type="nucleotide sequence ID" value="NZ_JBHTLN010000001.1"/>
</dbReference>
<proteinExistence type="predicted"/>
<evidence type="ECO:0000256" key="1">
    <source>
        <dbReference type="SAM" id="Phobius"/>
    </source>
</evidence>
<accession>A0ABW3PDB3</accession>
<keyword evidence="3" id="KW-1185">Reference proteome</keyword>
<protein>
    <recommendedName>
        <fullName evidence="4">Type IV pilus modification protein PilV</fullName>
    </recommendedName>
</protein>
<dbReference type="EMBL" id="JBHTLN010000001">
    <property type="protein sequence ID" value="MFD1122573.1"/>
    <property type="molecule type" value="Genomic_DNA"/>
</dbReference>
<name>A0ABW3PDB3_9PROT</name>
<organism evidence="2 3">
    <name type="scientific">Methylophilus flavus</name>
    <dbReference type="NCBI Taxonomy" id="640084"/>
    <lineage>
        <taxon>Bacteria</taxon>
        <taxon>Pseudomonadati</taxon>
        <taxon>Pseudomonadota</taxon>
        <taxon>Betaproteobacteria</taxon>
        <taxon>Nitrosomonadales</taxon>
        <taxon>Methylophilaceae</taxon>
        <taxon>Methylophilus</taxon>
    </lineage>
</organism>
<feature type="transmembrane region" description="Helical" evidence="1">
    <location>
        <begin position="21"/>
        <end position="43"/>
    </location>
</feature>
<gene>
    <name evidence="2" type="ORF">ACFQ2T_08685</name>
</gene>
<comment type="caution">
    <text evidence="2">The sequence shown here is derived from an EMBL/GenBank/DDBJ whole genome shotgun (WGS) entry which is preliminary data.</text>
</comment>
<sequence>MLSFKPTKKGMPRRLRLQYGSVLIESLVAVVIFSMGVLALAGLQSAMLKNSNDNRYRAEAQLIAQTHVANMMAFGGDAATYVGQVDRARIRAQLPNGTLNFSAITNNMITVTVGWQLPGGRHHQVNASSYLFDVTSD</sequence>
<evidence type="ECO:0008006" key="4">
    <source>
        <dbReference type="Google" id="ProtNLM"/>
    </source>
</evidence>